<dbReference type="InterPro" id="IPR006029">
    <property type="entry name" value="Neurotrans-gated_channel_TM"/>
</dbReference>
<dbReference type="Gene3D" id="1.20.58.390">
    <property type="entry name" value="Neurotransmitter-gated ion-channel transmembrane domain"/>
    <property type="match status" value="2"/>
</dbReference>
<keyword evidence="4 19" id="KW-0812">Transmembrane</keyword>
<feature type="signal peptide" evidence="19">
    <location>
        <begin position="1"/>
        <end position="25"/>
    </location>
</feature>
<dbReference type="PANTHER" id="PTHR18945">
    <property type="entry name" value="NEUROTRANSMITTER GATED ION CHANNEL"/>
    <property type="match status" value="1"/>
</dbReference>
<evidence type="ECO:0000256" key="12">
    <source>
        <dbReference type="ARBA" id="ARBA00023180"/>
    </source>
</evidence>
<evidence type="ECO:0000259" key="21">
    <source>
        <dbReference type="Pfam" id="PF02932"/>
    </source>
</evidence>
<dbReference type="NCBIfam" id="TIGR00860">
    <property type="entry name" value="LIC"/>
    <property type="match status" value="1"/>
</dbReference>
<dbReference type="InterPro" id="IPR018000">
    <property type="entry name" value="Neurotransmitter_ion_chnl_CS"/>
</dbReference>
<evidence type="ECO:0000256" key="19">
    <source>
        <dbReference type="RuleBase" id="RU000687"/>
    </source>
</evidence>
<dbReference type="PRINTS" id="PR00254">
    <property type="entry name" value="NICOTINICR"/>
</dbReference>
<evidence type="ECO:0000256" key="15">
    <source>
        <dbReference type="ARBA" id="ARBA00023303"/>
    </source>
</evidence>
<evidence type="ECO:0000256" key="9">
    <source>
        <dbReference type="ARBA" id="ARBA00023136"/>
    </source>
</evidence>
<keyword evidence="10" id="KW-1015">Disulfide bond</keyword>
<dbReference type="EMBL" id="WUAV01000002">
    <property type="protein sequence ID" value="KAF1766622.1"/>
    <property type="molecule type" value="Genomic_DNA"/>
</dbReference>
<keyword evidence="8 19" id="KW-0406">Ion transport</keyword>
<name>A0A6A5HL71_CAERE</name>
<accession>A0A6A5HL71</accession>
<organism evidence="22 23">
    <name type="scientific">Caenorhabditis remanei</name>
    <name type="common">Caenorhabditis vulgaris</name>
    <dbReference type="NCBI Taxonomy" id="31234"/>
    <lineage>
        <taxon>Eukaryota</taxon>
        <taxon>Metazoa</taxon>
        <taxon>Ecdysozoa</taxon>
        <taxon>Nematoda</taxon>
        <taxon>Chromadorea</taxon>
        <taxon>Rhabditida</taxon>
        <taxon>Rhabditina</taxon>
        <taxon>Rhabditomorpha</taxon>
        <taxon>Rhabditoidea</taxon>
        <taxon>Rhabditidae</taxon>
        <taxon>Peloderinae</taxon>
        <taxon>Caenorhabditis</taxon>
    </lineage>
</organism>
<keyword evidence="15 19" id="KW-0407">Ion channel</keyword>
<evidence type="ECO:0000256" key="3">
    <source>
        <dbReference type="ARBA" id="ARBA00022475"/>
    </source>
</evidence>
<evidence type="ECO:0000256" key="17">
    <source>
        <dbReference type="ARBA" id="ARBA00065847"/>
    </source>
</evidence>
<evidence type="ECO:0000256" key="8">
    <source>
        <dbReference type="ARBA" id="ARBA00023065"/>
    </source>
</evidence>
<gene>
    <name evidence="22" type="ORF">GCK72_006580</name>
</gene>
<dbReference type="Proteomes" id="UP000483820">
    <property type="component" value="Chromosome II"/>
</dbReference>
<keyword evidence="9 19" id="KW-0472">Membrane</keyword>
<dbReference type="RefSeq" id="XP_003113705.2">
    <property type="nucleotide sequence ID" value="XM_003113657.2"/>
</dbReference>
<feature type="domain" description="Neurotransmitter-gated ion-channel ligand-binding" evidence="20">
    <location>
        <begin position="29"/>
        <end position="238"/>
    </location>
</feature>
<keyword evidence="6 19" id="KW-1133">Transmembrane helix</keyword>
<dbReference type="FunFam" id="1.20.58.390:FF:000128">
    <property type="entry name" value="Neuronal acetylcholine receptor subunit eat-2"/>
    <property type="match status" value="1"/>
</dbReference>
<dbReference type="Pfam" id="PF02931">
    <property type="entry name" value="Neur_chan_LBD"/>
    <property type="match status" value="1"/>
</dbReference>
<dbReference type="FunFam" id="2.70.170.10:FF:000016">
    <property type="entry name" value="Nicotinic acetylcholine receptor subunit"/>
    <property type="match status" value="1"/>
</dbReference>
<evidence type="ECO:0000256" key="14">
    <source>
        <dbReference type="ARBA" id="ARBA00023286"/>
    </source>
</evidence>
<feature type="transmembrane region" description="Helical" evidence="19">
    <location>
        <begin position="450"/>
        <end position="469"/>
    </location>
</feature>
<evidence type="ECO:0000256" key="7">
    <source>
        <dbReference type="ARBA" id="ARBA00023018"/>
    </source>
</evidence>
<dbReference type="CTD" id="9815775"/>
<evidence type="ECO:0000313" key="23">
    <source>
        <dbReference type="Proteomes" id="UP000483820"/>
    </source>
</evidence>
<keyword evidence="7" id="KW-0770">Synapse</keyword>
<evidence type="ECO:0000256" key="11">
    <source>
        <dbReference type="ARBA" id="ARBA00023170"/>
    </source>
</evidence>
<dbReference type="InterPro" id="IPR038050">
    <property type="entry name" value="Neuro_actylchol_rec"/>
</dbReference>
<keyword evidence="14" id="KW-1071">Ligand-gated ion channel</keyword>
<evidence type="ECO:0000256" key="6">
    <source>
        <dbReference type="ARBA" id="ARBA00022989"/>
    </source>
</evidence>
<dbReference type="GeneID" id="9815775"/>
<dbReference type="KEGG" id="crq:GCK72_006580"/>
<feature type="transmembrane region" description="Helical" evidence="19">
    <location>
        <begin position="300"/>
        <end position="327"/>
    </location>
</feature>
<evidence type="ECO:0000256" key="16">
    <source>
        <dbReference type="ARBA" id="ARBA00034104"/>
    </source>
</evidence>
<evidence type="ECO:0000256" key="13">
    <source>
        <dbReference type="ARBA" id="ARBA00023257"/>
    </source>
</evidence>
<keyword evidence="5 19" id="KW-0732">Signal</keyword>
<dbReference type="InterPro" id="IPR036734">
    <property type="entry name" value="Neur_chan_lig-bd_sf"/>
</dbReference>
<comment type="caution">
    <text evidence="22">The sequence shown here is derived from an EMBL/GenBank/DDBJ whole genome shotgun (WGS) entry which is preliminary data.</text>
</comment>
<dbReference type="Gene3D" id="2.70.170.10">
    <property type="entry name" value="Neurotransmitter-gated ion-channel ligand-binding domain"/>
    <property type="match status" value="1"/>
</dbReference>
<evidence type="ECO:0000256" key="4">
    <source>
        <dbReference type="ARBA" id="ARBA00022692"/>
    </source>
</evidence>
<evidence type="ECO:0000256" key="5">
    <source>
        <dbReference type="ARBA" id="ARBA00022729"/>
    </source>
</evidence>
<feature type="domain" description="Neurotransmitter-gated ion-channel transmembrane" evidence="21">
    <location>
        <begin position="246"/>
        <end position="467"/>
    </location>
</feature>
<dbReference type="SUPFAM" id="SSF63712">
    <property type="entry name" value="Nicotinic receptor ligand binding domain-like"/>
    <property type="match status" value="1"/>
</dbReference>
<keyword evidence="12" id="KW-0325">Glycoprotein</keyword>
<dbReference type="InterPro" id="IPR036719">
    <property type="entry name" value="Neuro-gated_channel_TM_sf"/>
</dbReference>
<dbReference type="InterPro" id="IPR002394">
    <property type="entry name" value="Nicotinic_acetylcholine_rcpt"/>
</dbReference>
<comment type="similarity">
    <text evidence="1">Belongs to the ligand-gated ion channel (TC 1.A.9) family. Acetylcholine receptor (TC 1.A.9.1) subfamily.</text>
</comment>
<evidence type="ECO:0000256" key="18">
    <source>
        <dbReference type="ARBA" id="ARBA00074172"/>
    </source>
</evidence>
<feature type="transmembrane region" description="Helical" evidence="19">
    <location>
        <begin position="239"/>
        <end position="258"/>
    </location>
</feature>
<dbReference type="FunFam" id="1.20.58.390:FF:000140">
    <property type="entry name" value="Neuronal acetylcholine receptor subunit eat-2"/>
    <property type="match status" value="1"/>
</dbReference>
<dbReference type="Pfam" id="PF02932">
    <property type="entry name" value="Neur_chan_memb"/>
    <property type="match status" value="1"/>
</dbReference>
<keyword evidence="13" id="KW-0628">Postsynaptic cell membrane</keyword>
<keyword evidence="2 19" id="KW-0813">Transport</keyword>
<dbReference type="SUPFAM" id="SSF90112">
    <property type="entry name" value="Neurotransmitter-gated ion-channel transmembrane pore"/>
    <property type="match status" value="1"/>
</dbReference>
<dbReference type="CDD" id="cd19051">
    <property type="entry name" value="LGIC_TM_cation"/>
    <property type="match status" value="1"/>
</dbReference>
<sequence>MNFYFFLFLKLFTIYLCFLTKAVDSSDDEYRLLKDLREGYDPMERPVADHMKPVNVKLRLILQQLVDVDEKNQVITLVVWTQYTWSDYKMKWSPDEYGNITTLQIPYGTLWKPDILLFNSANEHFDSSFPVNMVVSSDGSVLFAPPGIMQFSCSLSMTWFPYDEQVCYLKFGSWTYGKKLDLQIDDADLPDGHKMDLQYYVPNGEFDLISTPAFRKSTTFLDETYVELYFHMHLKRRTMYYGLNWIIPSILISLSNILGFTMPVECGEKVTLQITNFLSIMVFLAMVSEVAPPTSESIPIIAAFFSFAIVILGVSICVSLITVNIFYRHPKMHRMGDWTRYIFLEWLPWILLMSRPDHVFRKPKREKKKEEDEESNTGKVEIMELLSEQQNQNPRPRLLVNSQIVMDSTIPFLEEVIGYLKVFKAKLDDDEEEEEEILNWRFMAMVIDRFSLFLFTGLIFGTTFVIFAACPNLLSADQIIETAHVP</sequence>
<dbReference type="PROSITE" id="PS00236">
    <property type="entry name" value="NEUROTR_ION_CHANNEL"/>
    <property type="match status" value="1"/>
</dbReference>
<comment type="subcellular location">
    <subcellularLocation>
        <location evidence="16">Postsynaptic cell membrane</location>
        <topology evidence="16">Multi-pass membrane protein</topology>
    </subcellularLocation>
</comment>
<evidence type="ECO:0000256" key="10">
    <source>
        <dbReference type="ARBA" id="ARBA00023157"/>
    </source>
</evidence>
<dbReference type="GO" id="GO:0004888">
    <property type="term" value="F:transmembrane signaling receptor activity"/>
    <property type="evidence" value="ECO:0007669"/>
    <property type="project" value="InterPro"/>
</dbReference>
<comment type="subunit">
    <text evidence="17">Neuronal AChR seems to be composed of two different type of subunits: alpha and beta.</text>
</comment>
<keyword evidence="11" id="KW-0675">Receptor</keyword>
<evidence type="ECO:0000259" key="20">
    <source>
        <dbReference type="Pfam" id="PF02931"/>
    </source>
</evidence>
<protein>
    <recommendedName>
        <fullName evidence="18">Neuronal acetylcholine receptor subunit eat-2</fullName>
    </recommendedName>
</protein>
<feature type="chain" id="PRO_5025719625" description="Neuronal acetylcholine receptor subunit eat-2" evidence="19">
    <location>
        <begin position="26"/>
        <end position="486"/>
    </location>
</feature>
<dbReference type="GO" id="GO:0022848">
    <property type="term" value="F:acetylcholine-gated monoatomic cation-selective channel activity"/>
    <property type="evidence" value="ECO:0007669"/>
    <property type="project" value="InterPro"/>
</dbReference>
<evidence type="ECO:0000256" key="1">
    <source>
        <dbReference type="ARBA" id="ARBA00009237"/>
    </source>
</evidence>
<dbReference type="AlphaFoldDB" id="A0A6A5HL71"/>
<evidence type="ECO:0000256" key="2">
    <source>
        <dbReference type="ARBA" id="ARBA00022448"/>
    </source>
</evidence>
<dbReference type="InterPro" id="IPR006202">
    <property type="entry name" value="Neur_chan_lig-bd"/>
</dbReference>
<reference evidence="22 23" key="1">
    <citation type="submission" date="2019-12" db="EMBL/GenBank/DDBJ databases">
        <title>Chromosome-level assembly of the Caenorhabditis remanei genome.</title>
        <authorList>
            <person name="Teterina A.A."/>
            <person name="Willis J.H."/>
            <person name="Phillips P.C."/>
        </authorList>
    </citation>
    <scope>NUCLEOTIDE SEQUENCE [LARGE SCALE GENOMIC DNA]</scope>
    <source>
        <strain evidence="22 23">PX506</strain>
        <tissue evidence="22">Whole organism</tissue>
    </source>
</reference>
<evidence type="ECO:0000313" key="22">
    <source>
        <dbReference type="EMBL" id="KAF1766622.1"/>
    </source>
</evidence>
<dbReference type="InterPro" id="IPR006201">
    <property type="entry name" value="Neur_channel"/>
</dbReference>
<dbReference type="PRINTS" id="PR00252">
    <property type="entry name" value="NRIONCHANNEL"/>
</dbReference>
<keyword evidence="3" id="KW-1003">Cell membrane</keyword>
<dbReference type="CDD" id="cd18997">
    <property type="entry name" value="LGIC_ECD_nAChR"/>
    <property type="match status" value="1"/>
</dbReference>
<dbReference type="GO" id="GO:0045211">
    <property type="term" value="C:postsynaptic membrane"/>
    <property type="evidence" value="ECO:0007669"/>
    <property type="project" value="UniProtKB-SubCell"/>
</dbReference>
<proteinExistence type="inferred from homology"/>
<feature type="transmembrane region" description="Helical" evidence="19">
    <location>
        <begin position="270"/>
        <end position="288"/>
    </location>
</feature>